<dbReference type="AlphaFoldDB" id="A0A5C3MH99"/>
<reference evidence="1 2" key="1">
    <citation type="journal article" date="2019" name="Nat. Ecol. Evol.">
        <title>Megaphylogeny resolves global patterns of mushroom evolution.</title>
        <authorList>
            <person name="Varga T."/>
            <person name="Krizsan K."/>
            <person name="Foldi C."/>
            <person name="Dima B."/>
            <person name="Sanchez-Garcia M."/>
            <person name="Sanchez-Ramirez S."/>
            <person name="Szollosi G.J."/>
            <person name="Szarkandi J.G."/>
            <person name="Papp V."/>
            <person name="Albert L."/>
            <person name="Andreopoulos W."/>
            <person name="Angelini C."/>
            <person name="Antonin V."/>
            <person name="Barry K.W."/>
            <person name="Bougher N.L."/>
            <person name="Buchanan P."/>
            <person name="Buyck B."/>
            <person name="Bense V."/>
            <person name="Catcheside P."/>
            <person name="Chovatia M."/>
            <person name="Cooper J."/>
            <person name="Damon W."/>
            <person name="Desjardin D."/>
            <person name="Finy P."/>
            <person name="Geml J."/>
            <person name="Haridas S."/>
            <person name="Hughes K."/>
            <person name="Justo A."/>
            <person name="Karasinski D."/>
            <person name="Kautmanova I."/>
            <person name="Kiss B."/>
            <person name="Kocsube S."/>
            <person name="Kotiranta H."/>
            <person name="LaButti K.M."/>
            <person name="Lechner B.E."/>
            <person name="Liimatainen K."/>
            <person name="Lipzen A."/>
            <person name="Lukacs Z."/>
            <person name="Mihaltcheva S."/>
            <person name="Morgado L.N."/>
            <person name="Niskanen T."/>
            <person name="Noordeloos M.E."/>
            <person name="Ohm R.A."/>
            <person name="Ortiz-Santana B."/>
            <person name="Ovrebo C."/>
            <person name="Racz N."/>
            <person name="Riley R."/>
            <person name="Savchenko A."/>
            <person name="Shiryaev A."/>
            <person name="Soop K."/>
            <person name="Spirin V."/>
            <person name="Szebenyi C."/>
            <person name="Tomsovsky M."/>
            <person name="Tulloss R.E."/>
            <person name="Uehling J."/>
            <person name="Grigoriev I.V."/>
            <person name="Vagvolgyi C."/>
            <person name="Papp T."/>
            <person name="Martin F.M."/>
            <person name="Miettinen O."/>
            <person name="Hibbett D.S."/>
            <person name="Nagy L.G."/>
        </authorList>
    </citation>
    <scope>NUCLEOTIDE SEQUENCE [LARGE SCALE GENOMIC DNA]</scope>
    <source>
        <strain evidence="1 2">CBS 166.37</strain>
    </source>
</reference>
<evidence type="ECO:0000313" key="2">
    <source>
        <dbReference type="Proteomes" id="UP000308652"/>
    </source>
</evidence>
<sequence length="78" mass="8955">MAMASRCLLSVAMVVEKNDRVCAACSRFGRQSSRNEPTRLTLLISVTEQPCLANHFLDFGQVHIYLSLHLFRFIPTRW</sequence>
<dbReference type="Proteomes" id="UP000308652">
    <property type="component" value="Unassembled WGS sequence"/>
</dbReference>
<gene>
    <name evidence="1" type="ORF">BDQ12DRAFT_675504</name>
</gene>
<dbReference type="EMBL" id="ML213591">
    <property type="protein sequence ID" value="TFK43756.1"/>
    <property type="molecule type" value="Genomic_DNA"/>
</dbReference>
<name>A0A5C3MH99_9AGAR</name>
<protein>
    <submittedName>
        <fullName evidence="1">Uncharacterized protein</fullName>
    </submittedName>
</protein>
<proteinExistence type="predicted"/>
<organism evidence="1 2">
    <name type="scientific">Crucibulum laeve</name>
    <dbReference type="NCBI Taxonomy" id="68775"/>
    <lineage>
        <taxon>Eukaryota</taxon>
        <taxon>Fungi</taxon>
        <taxon>Dikarya</taxon>
        <taxon>Basidiomycota</taxon>
        <taxon>Agaricomycotina</taxon>
        <taxon>Agaricomycetes</taxon>
        <taxon>Agaricomycetidae</taxon>
        <taxon>Agaricales</taxon>
        <taxon>Agaricineae</taxon>
        <taxon>Nidulariaceae</taxon>
        <taxon>Crucibulum</taxon>
    </lineage>
</organism>
<evidence type="ECO:0000313" key="1">
    <source>
        <dbReference type="EMBL" id="TFK43756.1"/>
    </source>
</evidence>
<keyword evidence="2" id="KW-1185">Reference proteome</keyword>
<accession>A0A5C3MH99</accession>